<proteinExistence type="predicted"/>
<protein>
    <submittedName>
        <fullName evidence="1">Uncharacterized protein</fullName>
    </submittedName>
</protein>
<gene>
    <name evidence="1" type="ORF">QN277_026430</name>
</gene>
<evidence type="ECO:0000313" key="1">
    <source>
        <dbReference type="EMBL" id="KAK4265370.1"/>
    </source>
</evidence>
<reference evidence="1" key="1">
    <citation type="submission" date="2023-10" db="EMBL/GenBank/DDBJ databases">
        <title>Chromosome-level genome of the transformable northern wattle, Acacia crassicarpa.</title>
        <authorList>
            <person name="Massaro I."/>
            <person name="Sinha N.R."/>
            <person name="Poethig S."/>
            <person name="Leichty A.R."/>
        </authorList>
    </citation>
    <scope>NUCLEOTIDE SEQUENCE</scope>
    <source>
        <strain evidence="1">Acra3RX</strain>
        <tissue evidence="1">Leaf</tissue>
    </source>
</reference>
<dbReference type="AlphaFoldDB" id="A0AAE1K6L8"/>
<sequence length="86" mass="9821">MGNSEGYNGGASESKNQICHRFGKSIIHTIMAIYGSLFFMPNHMHLLASLLQRSCFKFWGLRELLHCPFPARHYYSGKNQMSLQAL</sequence>
<organism evidence="1 2">
    <name type="scientific">Acacia crassicarpa</name>
    <name type="common">northern wattle</name>
    <dbReference type="NCBI Taxonomy" id="499986"/>
    <lineage>
        <taxon>Eukaryota</taxon>
        <taxon>Viridiplantae</taxon>
        <taxon>Streptophyta</taxon>
        <taxon>Embryophyta</taxon>
        <taxon>Tracheophyta</taxon>
        <taxon>Spermatophyta</taxon>
        <taxon>Magnoliopsida</taxon>
        <taxon>eudicotyledons</taxon>
        <taxon>Gunneridae</taxon>
        <taxon>Pentapetalae</taxon>
        <taxon>rosids</taxon>
        <taxon>fabids</taxon>
        <taxon>Fabales</taxon>
        <taxon>Fabaceae</taxon>
        <taxon>Caesalpinioideae</taxon>
        <taxon>mimosoid clade</taxon>
        <taxon>Acacieae</taxon>
        <taxon>Acacia</taxon>
    </lineage>
</organism>
<dbReference type="EMBL" id="JAWXYG010000008">
    <property type="protein sequence ID" value="KAK4265370.1"/>
    <property type="molecule type" value="Genomic_DNA"/>
</dbReference>
<evidence type="ECO:0000313" key="2">
    <source>
        <dbReference type="Proteomes" id="UP001293593"/>
    </source>
</evidence>
<name>A0AAE1K6L8_9FABA</name>
<keyword evidence="2" id="KW-1185">Reference proteome</keyword>
<comment type="caution">
    <text evidence="1">The sequence shown here is derived from an EMBL/GenBank/DDBJ whole genome shotgun (WGS) entry which is preliminary data.</text>
</comment>
<accession>A0AAE1K6L8</accession>
<dbReference type="Proteomes" id="UP001293593">
    <property type="component" value="Unassembled WGS sequence"/>
</dbReference>